<feature type="transmembrane region" description="Helical" evidence="4">
    <location>
        <begin position="145"/>
        <end position="165"/>
    </location>
</feature>
<dbReference type="RefSeq" id="WP_370881666.1">
    <property type="nucleotide sequence ID" value="NZ_JAUSRA010000001.1"/>
</dbReference>
<accession>A0ABT9N1G7</accession>
<name>A0ABT9N1G7_9ACTN</name>
<evidence type="ECO:0000313" key="6">
    <source>
        <dbReference type="EMBL" id="MDP9797281.1"/>
    </source>
</evidence>
<dbReference type="PANTHER" id="PTHR31302">
    <property type="entry name" value="TRANSMEMBRANE PROTEIN WITH METALLOPHOSPHOESTERASE DOMAIN-RELATED"/>
    <property type="match status" value="1"/>
</dbReference>
<dbReference type="CDD" id="cd00838">
    <property type="entry name" value="MPP_superfamily"/>
    <property type="match status" value="1"/>
</dbReference>
<proteinExistence type="predicted"/>
<dbReference type="InterPro" id="IPR029052">
    <property type="entry name" value="Metallo-depent_PP-like"/>
</dbReference>
<comment type="caution">
    <text evidence="6">The sequence shown here is derived from an EMBL/GenBank/DDBJ whole genome shotgun (WGS) entry which is preliminary data.</text>
</comment>
<keyword evidence="7" id="KW-1185">Reference proteome</keyword>
<evidence type="ECO:0000256" key="3">
    <source>
        <dbReference type="SAM" id="MobiDB-lite"/>
    </source>
</evidence>
<keyword evidence="4" id="KW-0472">Membrane</keyword>
<feature type="compositionally biased region" description="Low complexity" evidence="3">
    <location>
        <begin position="517"/>
        <end position="529"/>
    </location>
</feature>
<evidence type="ECO:0000256" key="4">
    <source>
        <dbReference type="SAM" id="Phobius"/>
    </source>
</evidence>
<reference evidence="6 7" key="1">
    <citation type="submission" date="2023-07" db="EMBL/GenBank/DDBJ databases">
        <title>Sequencing the genomes of 1000 actinobacteria strains.</title>
        <authorList>
            <person name="Klenk H.-P."/>
        </authorList>
    </citation>
    <scope>NUCLEOTIDE SEQUENCE [LARGE SCALE GENOMIC DNA]</scope>
    <source>
        <strain evidence="6 7">DSM 44710</strain>
    </source>
</reference>
<keyword evidence="1" id="KW-0479">Metal-binding</keyword>
<dbReference type="InterPro" id="IPR051158">
    <property type="entry name" value="Metallophosphoesterase_sf"/>
</dbReference>
<sequence length="529" mass="55390">MDGQENQPATAAGDDTTPAARSRLRSMGRVLRRPFARRAGRVLAILGVAVTGVALGLLLAGRVNADIGPFRAQLSVGPSLTGDTKVNIPPLGSLVLDTHQGPSRLTVELGELDQSRVEALIDDPTGITRATQSVVGDIQRGLMRLGFRAAAVSMLAAMVLAALIYRRARPVAASGLTALALVLGSAGVGALTIRPQSIEEPRYEGLLVNAPALIGDVQKIASDYNKYAEQLQRLVGNVSRIYATVSTLPVYEPQEGTTRILHVSDLHLNPAAWPVIRTIVEQYRIDAVIDTGDITDWGSEPEASYVASIGLLDVPYVYIRGNHDSSPTQAAVAGQENAVVLDNQIADVAGLTIAGIGDPRFTPDKETAGRDTTEEEQARLAATGARLDATIEAAGRPVQIALVHDPKMAGPLAGDAPIVLAGHTHNREVRELEPGASTLLMTQGSSGGAGLRGLESDEPVPLAMSVLYFDETKSLQAYDDIRVGGTGQSQVTLERHLVGDTIPAAPTPESSPADVQSPSGSATPSPTGS</sequence>
<evidence type="ECO:0000313" key="7">
    <source>
        <dbReference type="Proteomes" id="UP001240984"/>
    </source>
</evidence>
<dbReference type="Pfam" id="PF00149">
    <property type="entry name" value="Metallophos"/>
    <property type="match status" value="1"/>
</dbReference>
<organism evidence="6 7">
    <name type="scientific">Catenuloplanes nepalensis</name>
    <dbReference type="NCBI Taxonomy" id="587533"/>
    <lineage>
        <taxon>Bacteria</taxon>
        <taxon>Bacillati</taxon>
        <taxon>Actinomycetota</taxon>
        <taxon>Actinomycetes</taxon>
        <taxon>Micromonosporales</taxon>
        <taxon>Micromonosporaceae</taxon>
        <taxon>Catenuloplanes</taxon>
    </lineage>
</organism>
<dbReference type="EMBL" id="JAUSRA010000001">
    <property type="protein sequence ID" value="MDP9797281.1"/>
    <property type="molecule type" value="Genomic_DNA"/>
</dbReference>
<dbReference type="Gene3D" id="3.60.21.10">
    <property type="match status" value="1"/>
</dbReference>
<feature type="region of interest" description="Disordered" evidence="3">
    <location>
        <begin position="500"/>
        <end position="529"/>
    </location>
</feature>
<dbReference type="SUPFAM" id="SSF56300">
    <property type="entry name" value="Metallo-dependent phosphatases"/>
    <property type="match status" value="1"/>
</dbReference>
<feature type="compositionally biased region" description="Low complexity" evidence="3">
    <location>
        <begin position="8"/>
        <end position="20"/>
    </location>
</feature>
<evidence type="ECO:0000256" key="1">
    <source>
        <dbReference type="ARBA" id="ARBA00022723"/>
    </source>
</evidence>
<evidence type="ECO:0000256" key="2">
    <source>
        <dbReference type="ARBA" id="ARBA00022801"/>
    </source>
</evidence>
<evidence type="ECO:0000259" key="5">
    <source>
        <dbReference type="Pfam" id="PF00149"/>
    </source>
</evidence>
<keyword evidence="4" id="KW-1133">Transmembrane helix</keyword>
<feature type="domain" description="Calcineurin-like phosphoesterase" evidence="5">
    <location>
        <begin position="259"/>
        <end position="426"/>
    </location>
</feature>
<gene>
    <name evidence="6" type="ORF">J2S43_005793</name>
</gene>
<protein>
    <submittedName>
        <fullName evidence="6">Phosphodiesterase</fullName>
    </submittedName>
</protein>
<dbReference type="InterPro" id="IPR004843">
    <property type="entry name" value="Calcineurin-like_PHP"/>
</dbReference>
<keyword evidence="2" id="KW-0378">Hydrolase</keyword>
<feature type="transmembrane region" description="Helical" evidence="4">
    <location>
        <begin position="171"/>
        <end position="193"/>
    </location>
</feature>
<feature type="region of interest" description="Disordered" evidence="3">
    <location>
        <begin position="1"/>
        <end position="21"/>
    </location>
</feature>
<dbReference type="PANTHER" id="PTHR31302:SF31">
    <property type="entry name" value="PHOSPHODIESTERASE YAEI"/>
    <property type="match status" value="1"/>
</dbReference>
<keyword evidence="4" id="KW-0812">Transmembrane</keyword>
<feature type="transmembrane region" description="Helical" evidence="4">
    <location>
        <begin position="42"/>
        <end position="61"/>
    </location>
</feature>
<dbReference type="Proteomes" id="UP001240984">
    <property type="component" value="Unassembled WGS sequence"/>
</dbReference>